<feature type="region of interest" description="Disordered" evidence="1">
    <location>
        <begin position="28"/>
        <end position="57"/>
    </location>
</feature>
<evidence type="ECO:0000256" key="1">
    <source>
        <dbReference type="SAM" id="MobiDB-lite"/>
    </source>
</evidence>
<comment type="caution">
    <text evidence="2">The sequence shown here is derived from an EMBL/GenBank/DDBJ whole genome shotgun (WGS) entry which is preliminary data.</text>
</comment>
<name>A0A9P5X6N1_9AGAR</name>
<organism evidence="2 3">
    <name type="scientific">Macrolepiota fuliginosa MF-IS2</name>
    <dbReference type="NCBI Taxonomy" id="1400762"/>
    <lineage>
        <taxon>Eukaryota</taxon>
        <taxon>Fungi</taxon>
        <taxon>Dikarya</taxon>
        <taxon>Basidiomycota</taxon>
        <taxon>Agaricomycotina</taxon>
        <taxon>Agaricomycetes</taxon>
        <taxon>Agaricomycetidae</taxon>
        <taxon>Agaricales</taxon>
        <taxon>Agaricineae</taxon>
        <taxon>Agaricaceae</taxon>
        <taxon>Macrolepiota</taxon>
    </lineage>
</organism>
<keyword evidence="3" id="KW-1185">Reference proteome</keyword>
<dbReference type="EMBL" id="MU151327">
    <property type="protein sequence ID" value="KAF9445065.1"/>
    <property type="molecule type" value="Genomic_DNA"/>
</dbReference>
<feature type="compositionally biased region" description="Basic residues" evidence="1">
    <location>
        <begin position="42"/>
        <end position="56"/>
    </location>
</feature>
<reference evidence="2" key="1">
    <citation type="submission" date="2020-11" db="EMBL/GenBank/DDBJ databases">
        <authorList>
            <consortium name="DOE Joint Genome Institute"/>
            <person name="Ahrendt S."/>
            <person name="Riley R."/>
            <person name="Andreopoulos W."/>
            <person name="Labutti K."/>
            <person name="Pangilinan J."/>
            <person name="Ruiz-Duenas F.J."/>
            <person name="Barrasa J.M."/>
            <person name="Sanchez-Garcia M."/>
            <person name="Camarero S."/>
            <person name="Miyauchi S."/>
            <person name="Serrano A."/>
            <person name="Linde D."/>
            <person name="Babiker R."/>
            <person name="Drula E."/>
            <person name="Ayuso-Fernandez I."/>
            <person name="Pacheco R."/>
            <person name="Padilla G."/>
            <person name="Ferreira P."/>
            <person name="Barriuso J."/>
            <person name="Kellner H."/>
            <person name="Castanera R."/>
            <person name="Alfaro M."/>
            <person name="Ramirez L."/>
            <person name="Pisabarro A.G."/>
            <person name="Kuo A."/>
            <person name="Tritt A."/>
            <person name="Lipzen A."/>
            <person name="He G."/>
            <person name="Yan M."/>
            <person name="Ng V."/>
            <person name="Cullen D."/>
            <person name="Martin F."/>
            <person name="Rosso M.-N."/>
            <person name="Henrissat B."/>
            <person name="Hibbett D."/>
            <person name="Martinez A.T."/>
            <person name="Grigoriev I.V."/>
        </authorList>
    </citation>
    <scope>NUCLEOTIDE SEQUENCE</scope>
    <source>
        <strain evidence="2">MF-IS2</strain>
    </source>
</reference>
<dbReference type="AlphaFoldDB" id="A0A9P5X6N1"/>
<evidence type="ECO:0000313" key="3">
    <source>
        <dbReference type="Proteomes" id="UP000807342"/>
    </source>
</evidence>
<protein>
    <submittedName>
        <fullName evidence="2">Uncharacterized protein</fullName>
    </submittedName>
</protein>
<proteinExistence type="predicted"/>
<sequence length="75" mass="8617">MRSSSLVAFSRFFHPTWSKLNFLSSFPTEPHRTPPVPSLATTRRHGVVHMRGHTKKTNSAANLTKRTRGQLNRWC</sequence>
<accession>A0A9P5X6N1</accession>
<gene>
    <name evidence="2" type="ORF">P691DRAFT_292504</name>
</gene>
<dbReference type="Proteomes" id="UP000807342">
    <property type="component" value="Unassembled WGS sequence"/>
</dbReference>
<evidence type="ECO:0000313" key="2">
    <source>
        <dbReference type="EMBL" id="KAF9445065.1"/>
    </source>
</evidence>